<dbReference type="PANTHER" id="PTHR24216:SF65">
    <property type="entry name" value="PAXILLIN-LIKE PROTEIN 1"/>
    <property type="match status" value="1"/>
</dbReference>
<comment type="caution">
    <text evidence="6">The sequence shown here is derived from an EMBL/GenBank/DDBJ whole genome shotgun (WGS) entry which is preliminary data.</text>
</comment>
<dbReference type="GO" id="GO:0046872">
    <property type="term" value="F:metal ion binding"/>
    <property type="evidence" value="ECO:0007669"/>
    <property type="project" value="UniProtKB-KW"/>
</dbReference>
<feature type="compositionally biased region" description="Polar residues" evidence="4">
    <location>
        <begin position="237"/>
        <end position="248"/>
    </location>
</feature>
<feature type="compositionally biased region" description="Basic residues" evidence="4">
    <location>
        <begin position="339"/>
        <end position="351"/>
    </location>
</feature>
<feature type="compositionally biased region" description="Polar residues" evidence="4">
    <location>
        <begin position="76"/>
        <end position="93"/>
    </location>
</feature>
<feature type="region of interest" description="Disordered" evidence="4">
    <location>
        <begin position="1"/>
        <end position="110"/>
    </location>
</feature>
<dbReference type="Gene3D" id="2.10.110.10">
    <property type="entry name" value="Cysteine Rich Protein"/>
    <property type="match status" value="2"/>
</dbReference>
<feature type="domain" description="LIM zinc-binding" evidence="5">
    <location>
        <begin position="513"/>
        <end position="571"/>
    </location>
</feature>
<feature type="compositionally biased region" description="Basic and acidic residues" evidence="4">
    <location>
        <begin position="124"/>
        <end position="142"/>
    </location>
</feature>
<accession>A0A1U7LN82</accession>
<keyword evidence="3" id="KW-0440">LIM domain</keyword>
<feature type="region of interest" description="Disordered" evidence="4">
    <location>
        <begin position="124"/>
        <end position="313"/>
    </location>
</feature>
<dbReference type="GO" id="GO:0030695">
    <property type="term" value="F:GTPase regulator activity"/>
    <property type="evidence" value="ECO:0007669"/>
    <property type="project" value="UniProtKB-ARBA"/>
</dbReference>
<evidence type="ECO:0000256" key="4">
    <source>
        <dbReference type="SAM" id="MobiDB-lite"/>
    </source>
</evidence>
<dbReference type="SMART" id="SM00132">
    <property type="entry name" value="LIM"/>
    <property type="match status" value="2"/>
</dbReference>
<evidence type="ECO:0000256" key="3">
    <source>
        <dbReference type="PROSITE-ProRule" id="PRU00125"/>
    </source>
</evidence>
<dbReference type="InterPro" id="IPR001781">
    <property type="entry name" value="Znf_LIM"/>
</dbReference>
<dbReference type="Proteomes" id="UP000186594">
    <property type="component" value="Unassembled WGS sequence"/>
</dbReference>
<evidence type="ECO:0000256" key="2">
    <source>
        <dbReference type="ARBA" id="ARBA00022833"/>
    </source>
</evidence>
<dbReference type="CDD" id="cd08368">
    <property type="entry name" value="LIM"/>
    <property type="match status" value="1"/>
</dbReference>
<feature type="region of interest" description="Disordered" evidence="4">
    <location>
        <begin position="325"/>
        <end position="409"/>
    </location>
</feature>
<organism evidence="6 7">
    <name type="scientific">Neolecta irregularis (strain DAH-3)</name>
    <dbReference type="NCBI Taxonomy" id="1198029"/>
    <lineage>
        <taxon>Eukaryota</taxon>
        <taxon>Fungi</taxon>
        <taxon>Dikarya</taxon>
        <taxon>Ascomycota</taxon>
        <taxon>Taphrinomycotina</taxon>
        <taxon>Neolectales</taxon>
        <taxon>Neolectaceae</taxon>
        <taxon>Neolecta</taxon>
    </lineage>
</organism>
<dbReference type="AlphaFoldDB" id="A0A1U7LN82"/>
<dbReference type="EMBL" id="LXFE01000976">
    <property type="protein sequence ID" value="OLL24130.1"/>
    <property type="molecule type" value="Genomic_DNA"/>
</dbReference>
<proteinExistence type="predicted"/>
<reference evidence="6 7" key="1">
    <citation type="submission" date="2016-04" db="EMBL/GenBank/DDBJ databases">
        <title>Evolutionary innovation and constraint leading to complex multicellularity in the Ascomycota.</title>
        <authorList>
            <person name="Cisse O."/>
            <person name="Nguyen A."/>
            <person name="Hewitt D.A."/>
            <person name="Jedd G."/>
            <person name="Stajich J.E."/>
        </authorList>
    </citation>
    <scope>NUCLEOTIDE SEQUENCE [LARGE SCALE GENOMIC DNA]</scope>
    <source>
        <strain evidence="6 7">DAH-3</strain>
    </source>
</reference>
<feature type="compositionally biased region" description="Polar residues" evidence="4">
    <location>
        <begin position="21"/>
        <end position="43"/>
    </location>
</feature>
<feature type="compositionally biased region" description="Basic residues" evidence="4">
    <location>
        <begin position="152"/>
        <end position="163"/>
    </location>
</feature>
<dbReference type="OrthoDB" id="1112565at2759"/>
<dbReference type="SUPFAM" id="SSF57716">
    <property type="entry name" value="Glucocorticoid receptor-like (DNA-binding domain)"/>
    <property type="match status" value="1"/>
</dbReference>
<sequence length="589" mass="66422">MLIVPPIHVSGNALPGHQHQRPTIRNPSFSSYDSNHPSNARTPNTPPNERFPYQYHQQPVAPMQNSHYPNLRKENSQTSNYNTNDQQLGTGRFSSASSTSSILKQDPRFPAPQRSIHDLLQRQLPGDKWELAPPNEYDRLTGDSDDDDIHPGARKHPRSHKVRGSPAPPVFIENGVRDDPYSSLRSQEAPARPRTGDQHIRPMHSQTQRGFPIQWARGPQNYRDPPLQENGRPPPQAYSNKPHQQRPMTSDRRYDSPQPHDILPNGQNRESNSSAMSYRSEGVRAPRHPSLHESAPRTACGYHESRPGYQNDASDRHLMNWARRDEAARGQASSTSSKRTARTPPQHRRFPSRPPHEYHFEKKYSRGSSVTSGSGSMASDYLANSSAASSPPISNISSTAPRTKLQQPPIDRGFNNILQDIESQMAQLQPSPFSPDQTSISTHKRGTDTHCRACGKAVQGKGLTSSDGKLSGKYHKECFRCLACHASFPNFEFYIYKDNPYCSFDYHKLNGSICLTCGQGIEGTCLQIEGGERHHPICFTCSECGSTLDQDYFDISGRPYCERHAMRLAKMDIKSNLHMERRRTRIMMM</sequence>
<feature type="compositionally biased region" description="Basic and acidic residues" evidence="4">
    <location>
        <begin position="354"/>
        <end position="364"/>
    </location>
</feature>
<evidence type="ECO:0000259" key="5">
    <source>
        <dbReference type="PROSITE" id="PS50023"/>
    </source>
</evidence>
<protein>
    <submittedName>
        <fullName evidence="6">Paxillin-like protein 1</fullName>
    </submittedName>
</protein>
<feature type="compositionally biased region" description="Low complexity" evidence="4">
    <location>
        <begin position="366"/>
        <end position="398"/>
    </location>
</feature>
<name>A0A1U7LN82_NEOID</name>
<dbReference type="PANTHER" id="PTHR24216">
    <property type="entry name" value="PAXILLIN-RELATED"/>
    <property type="match status" value="1"/>
</dbReference>
<evidence type="ECO:0000313" key="7">
    <source>
        <dbReference type="Proteomes" id="UP000186594"/>
    </source>
</evidence>
<keyword evidence="7" id="KW-1185">Reference proteome</keyword>
<dbReference type="Pfam" id="PF00412">
    <property type="entry name" value="LIM"/>
    <property type="match status" value="2"/>
</dbReference>
<evidence type="ECO:0000256" key="1">
    <source>
        <dbReference type="ARBA" id="ARBA00022723"/>
    </source>
</evidence>
<keyword evidence="2 3" id="KW-0862">Zinc</keyword>
<dbReference type="PROSITE" id="PS50023">
    <property type="entry name" value="LIM_DOMAIN_2"/>
    <property type="match status" value="2"/>
</dbReference>
<feature type="domain" description="LIM zinc-binding" evidence="5">
    <location>
        <begin position="449"/>
        <end position="512"/>
    </location>
</feature>
<feature type="compositionally biased region" description="Polar residues" evidence="4">
    <location>
        <begin position="265"/>
        <end position="277"/>
    </location>
</feature>
<evidence type="ECO:0000313" key="6">
    <source>
        <dbReference type="EMBL" id="OLL24130.1"/>
    </source>
</evidence>
<gene>
    <name evidence="6" type="ORF">NEOLI_000374</name>
</gene>
<keyword evidence="1 3" id="KW-0479">Metal-binding</keyword>
<dbReference type="PROSITE" id="PS00478">
    <property type="entry name" value="LIM_DOMAIN_1"/>
    <property type="match status" value="1"/>
</dbReference>
<dbReference type="STRING" id="1198029.A0A1U7LN82"/>